<evidence type="ECO:0000256" key="3">
    <source>
        <dbReference type="ARBA" id="ARBA00022490"/>
    </source>
</evidence>
<evidence type="ECO:0000256" key="2">
    <source>
        <dbReference type="ARBA" id="ARBA00004679"/>
    </source>
</evidence>
<dbReference type="Gene3D" id="3.40.50.460">
    <property type="entry name" value="Phosphofructokinase domain"/>
    <property type="match status" value="1"/>
</dbReference>
<evidence type="ECO:0000256" key="8">
    <source>
        <dbReference type="ARBA" id="ARBA00023152"/>
    </source>
</evidence>
<dbReference type="InterPro" id="IPR035966">
    <property type="entry name" value="PKF_sf"/>
</dbReference>
<dbReference type="EC" id="2.7.1.11" evidence="11"/>
<accession>A0ABT4VJQ1</accession>
<dbReference type="PRINTS" id="PR00476">
    <property type="entry name" value="PHFRCTKINASE"/>
</dbReference>
<comment type="caution">
    <text evidence="11">The sequence shown here is derived from an EMBL/GenBank/DDBJ whole genome shotgun (WGS) entry which is preliminary data.</text>
</comment>
<proteinExistence type="inferred from homology"/>
<protein>
    <submittedName>
        <fullName evidence="11">6-phosphofructokinase</fullName>
        <ecNumber evidence="11">2.7.1.11</ecNumber>
    </submittedName>
</protein>
<evidence type="ECO:0000256" key="5">
    <source>
        <dbReference type="ARBA" id="ARBA00022723"/>
    </source>
</evidence>
<evidence type="ECO:0000259" key="10">
    <source>
        <dbReference type="Pfam" id="PF00365"/>
    </source>
</evidence>
<reference evidence="11" key="1">
    <citation type="submission" date="2022-11" db="EMBL/GenBank/DDBJ databases">
        <title>Hoeflea poritis sp. nov., isolated from scleractinian coral Porites lutea.</title>
        <authorList>
            <person name="Zhang G."/>
            <person name="Wei Q."/>
            <person name="Cai L."/>
        </authorList>
    </citation>
    <scope>NUCLEOTIDE SEQUENCE</scope>
    <source>
        <strain evidence="11">E7-10</strain>
    </source>
</reference>
<keyword evidence="7" id="KW-0460">Magnesium</keyword>
<feature type="domain" description="Phosphofructokinase" evidence="10">
    <location>
        <begin position="3"/>
        <end position="327"/>
    </location>
</feature>
<evidence type="ECO:0000313" key="11">
    <source>
        <dbReference type="EMBL" id="MDA4844952.1"/>
    </source>
</evidence>
<evidence type="ECO:0000256" key="1">
    <source>
        <dbReference type="ARBA" id="ARBA00001946"/>
    </source>
</evidence>
<dbReference type="InterPro" id="IPR000023">
    <property type="entry name" value="Phosphofructokinase_dom"/>
</dbReference>
<evidence type="ECO:0000256" key="4">
    <source>
        <dbReference type="ARBA" id="ARBA00022679"/>
    </source>
</evidence>
<evidence type="ECO:0000256" key="7">
    <source>
        <dbReference type="ARBA" id="ARBA00022842"/>
    </source>
</evidence>
<keyword evidence="8" id="KW-0324">Glycolysis</keyword>
<comment type="pathway">
    <text evidence="2">Carbohydrate degradation; glycolysis; D-glyceraldehyde 3-phosphate and glycerone phosphate from D-glucose: step 3/4.</text>
</comment>
<dbReference type="SUPFAM" id="SSF53784">
    <property type="entry name" value="Phosphofructokinase"/>
    <property type="match status" value="1"/>
</dbReference>
<dbReference type="InterPro" id="IPR012003">
    <property type="entry name" value="ATP_PFK_prok-type"/>
</dbReference>
<keyword evidence="6" id="KW-0418">Kinase</keyword>
<dbReference type="GO" id="GO:0003872">
    <property type="term" value="F:6-phosphofructokinase activity"/>
    <property type="evidence" value="ECO:0007669"/>
    <property type="project" value="UniProtKB-EC"/>
</dbReference>
<evidence type="ECO:0000256" key="9">
    <source>
        <dbReference type="ARBA" id="ARBA00038478"/>
    </source>
</evidence>
<gene>
    <name evidence="11" type="ORF">OOZ53_06295</name>
</gene>
<dbReference type="PANTHER" id="PTHR13697:SF52">
    <property type="entry name" value="ATP-DEPENDENT 6-PHOSPHOFRUCTOKINASE 3"/>
    <property type="match status" value="1"/>
</dbReference>
<dbReference type="Gene3D" id="3.40.50.450">
    <property type="match status" value="1"/>
</dbReference>
<dbReference type="Pfam" id="PF00365">
    <property type="entry name" value="PFK"/>
    <property type="match status" value="1"/>
</dbReference>
<keyword evidence="3" id="KW-0963">Cytoplasm</keyword>
<name>A0ABT4VJQ1_9HYPH</name>
<keyword evidence="4 11" id="KW-0808">Transferase</keyword>
<comment type="similarity">
    <text evidence="9">Belongs to the phosphofructokinase type A (PFKA) family.</text>
</comment>
<organism evidence="11 12">
    <name type="scientific">Hoeflea poritis</name>
    <dbReference type="NCBI Taxonomy" id="2993659"/>
    <lineage>
        <taxon>Bacteria</taxon>
        <taxon>Pseudomonadati</taxon>
        <taxon>Pseudomonadota</taxon>
        <taxon>Alphaproteobacteria</taxon>
        <taxon>Hyphomicrobiales</taxon>
        <taxon>Rhizobiaceae</taxon>
        <taxon>Hoeflea</taxon>
    </lineage>
</organism>
<evidence type="ECO:0000313" key="12">
    <source>
        <dbReference type="Proteomes" id="UP001148313"/>
    </source>
</evidence>
<dbReference type="PANTHER" id="PTHR13697">
    <property type="entry name" value="PHOSPHOFRUCTOKINASE"/>
    <property type="match status" value="1"/>
</dbReference>
<dbReference type="RefSeq" id="WP_271088504.1">
    <property type="nucleotide sequence ID" value="NZ_JAPJZH010000003.1"/>
</dbReference>
<dbReference type="EMBL" id="JAPJZH010000003">
    <property type="protein sequence ID" value="MDA4844952.1"/>
    <property type="molecule type" value="Genomic_DNA"/>
</dbReference>
<keyword evidence="12" id="KW-1185">Reference proteome</keyword>
<dbReference type="Proteomes" id="UP001148313">
    <property type="component" value="Unassembled WGS sequence"/>
</dbReference>
<dbReference type="InterPro" id="IPR022953">
    <property type="entry name" value="ATP_PFK"/>
</dbReference>
<comment type="cofactor">
    <cofactor evidence="1">
        <name>Mg(2+)</name>
        <dbReference type="ChEBI" id="CHEBI:18420"/>
    </cofactor>
</comment>
<sequence length="384" mass="41659">MHLGILTGGGDVPGLNAAIKAVVNEAHRMGWRVTAFRRGWAGPVNTDAADPSATPNSHMALTPDLVRAVDRTGGTFIHTSRTNPSRMKPDEIPDWVKVDREPDAHGRIDITSHVLGVLNTMEMDLLIAIGGDDTLSYAARIHTEGMKTMCIPKTMDNDVFGTDYCIGFSTCVTRSVEMINRLRTSAGSHERNMIVELFGRNCGLTALAGGYLADADRTLIAEVPFDLQRLADLLTEDRARKSSNYTVSVISEGARIINEEIIQSGEEDAYGHKKLGGIGERVAAGIKQLTGTNIMVQNLGYLLRSGGPDAVDLIVAKNYGTMCVQLIAEGKSGLMVGIRDGCYATQPADISTKGEHRVDVDGLYDIDQYRPKIARVEGIPMYLR</sequence>
<evidence type="ECO:0000256" key="6">
    <source>
        <dbReference type="ARBA" id="ARBA00022777"/>
    </source>
</evidence>
<keyword evidence="5" id="KW-0479">Metal-binding</keyword>
<dbReference type="PIRSF" id="PIRSF000532">
    <property type="entry name" value="ATP_PFK_prok"/>
    <property type="match status" value="1"/>
</dbReference>